<accession>A0A821VV48</accession>
<evidence type="ECO:0000313" key="3">
    <source>
        <dbReference type="EMBL" id="CAF4962221.1"/>
    </source>
</evidence>
<keyword evidence="4" id="KW-1185">Reference proteome</keyword>
<organism evidence="2 4">
    <name type="scientific">Rotaria socialis</name>
    <dbReference type="NCBI Taxonomy" id="392032"/>
    <lineage>
        <taxon>Eukaryota</taxon>
        <taxon>Metazoa</taxon>
        <taxon>Spiralia</taxon>
        <taxon>Gnathifera</taxon>
        <taxon>Rotifera</taxon>
        <taxon>Eurotatoria</taxon>
        <taxon>Bdelloidea</taxon>
        <taxon>Philodinida</taxon>
        <taxon>Philodinidae</taxon>
        <taxon>Rotaria</taxon>
    </lineage>
</organism>
<gene>
    <name evidence="2" type="ORF">UJA718_LOCUS46059</name>
    <name evidence="3" type="ORF">UJA718_LOCUS48308</name>
</gene>
<feature type="non-terminal residue" evidence="2">
    <location>
        <position position="55"/>
    </location>
</feature>
<comment type="caution">
    <text evidence="2">The sequence shown here is derived from an EMBL/GenBank/DDBJ whole genome shotgun (WGS) entry which is preliminary data.</text>
</comment>
<dbReference type="EMBL" id="CAJOBP010095906">
    <property type="protein sequence ID" value="CAF4962221.1"/>
    <property type="molecule type" value="Genomic_DNA"/>
</dbReference>
<dbReference type="AlphaFoldDB" id="A0A821VV48"/>
<feature type="compositionally biased region" description="Pro residues" evidence="1">
    <location>
        <begin position="25"/>
        <end position="46"/>
    </location>
</feature>
<evidence type="ECO:0000313" key="4">
    <source>
        <dbReference type="Proteomes" id="UP000663873"/>
    </source>
</evidence>
<protein>
    <submittedName>
        <fullName evidence="2">Uncharacterized protein</fullName>
    </submittedName>
</protein>
<name>A0A821VV48_9BILA</name>
<sequence>MKTTTTYLNTTQLYLTQPLSRDQPMAPPPPPPPRYPLHPPVIPPRGSPVCHQSNS</sequence>
<feature type="compositionally biased region" description="Low complexity" evidence="1">
    <location>
        <begin position="1"/>
        <end position="17"/>
    </location>
</feature>
<feature type="region of interest" description="Disordered" evidence="1">
    <location>
        <begin position="1"/>
        <end position="55"/>
    </location>
</feature>
<dbReference type="EMBL" id="CAJOBP010080482">
    <property type="protein sequence ID" value="CAF4913128.1"/>
    <property type="molecule type" value="Genomic_DNA"/>
</dbReference>
<proteinExistence type="predicted"/>
<reference evidence="2" key="1">
    <citation type="submission" date="2021-02" db="EMBL/GenBank/DDBJ databases">
        <authorList>
            <person name="Nowell W R."/>
        </authorList>
    </citation>
    <scope>NUCLEOTIDE SEQUENCE</scope>
</reference>
<dbReference type="Proteomes" id="UP000663873">
    <property type="component" value="Unassembled WGS sequence"/>
</dbReference>
<evidence type="ECO:0000313" key="2">
    <source>
        <dbReference type="EMBL" id="CAF4913128.1"/>
    </source>
</evidence>
<evidence type="ECO:0000256" key="1">
    <source>
        <dbReference type="SAM" id="MobiDB-lite"/>
    </source>
</evidence>